<feature type="transmembrane region" description="Helical" evidence="2">
    <location>
        <begin position="29"/>
        <end position="49"/>
    </location>
</feature>
<dbReference type="Proteomes" id="UP000471152">
    <property type="component" value="Unassembled WGS sequence"/>
</dbReference>
<evidence type="ECO:0000313" key="4">
    <source>
        <dbReference type="EMBL" id="NEN52559.1"/>
    </source>
</evidence>
<evidence type="ECO:0008006" key="7">
    <source>
        <dbReference type="Google" id="ProtNLM"/>
    </source>
</evidence>
<dbReference type="Proteomes" id="UP000468828">
    <property type="component" value="Unassembled WGS sequence"/>
</dbReference>
<feature type="transmembrane region" description="Helical" evidence="2">
    <location>
        <begin position="115"/>
        <end position="132"/>
    </location>
</feature>
<keyword evidence="2" id="KW-0812">Transmembrane</keyword>
<dbReference type="RefSeq" id="WP_163612218.1">
    <property type="nucleotide sequence ID" value="NZ_JAAGWB010000051.1"/>
</dbReference>
<dbReference type="AlphaFoldDB" id="A0A6P0EVH3"/>
<reference evidence="4 6" key="2">
    <citation type="submission" date="2020-02" db="EMBL/GenBank/DDBJ databases">
        <title>The WGS of Modestobacter muralis DSM 100205.</title>
        <authorList>
            <person name="Jiang Z."/>
        </authorList>
    </citation>
    <scope>NUCLEOTIDE SEQUENCE [LARGE SCALE GENOMIC DNA]</scope>
    <source>
        <strain evidence="4 6">DSM 100205</strain>
    </source>
</reference>
<name>A0A6P0EVH3_9ACTN</name>
<feature type="transmembrane region" description="Helical" evidence="2">
    <location>
        <begin position="389"/>
        <end position="406"/>
    </location>
</feature>
<evidence type="ECO:0000313" key="3">
    <source>
        <dbReference type="EMBL" id="NEK95671.1"/>
    </source>
</evidence>
<feature type="transmembrane region" description="Helical" evidence="2">
    <location>
        <begin position="162"/>
        <end position="177"/>
    </location>
</feature>
<gene>
    <name evidence="4" type="ORF">G3R41_16725</name>
    <name evidence="3" type="ORF">GCU67_16075</name>
</gene>
<comment type="caution">
    <text evidence="3">The sequence shown here is derived from an EMBL/GenBank/DDBJ whole genome shotgun (WGS) entry which is preliminary data.</text>
</comment>
<sequence>MSAAATAPGALPDPVGSTAAPGRRSRTPGWATVLLVVGLAVQLAPLLLLGHVLTQDGPAHVDSAWVLLHHGDPGVVGDALRENYLVDLSPVPNLLTTGMLAALLPLLGPDWAEKAVVAGFVLALAGGLRYALRGVDRRAGWLAVAALPFAGSHLVAYGFYNFVWGVALSLVAMGVALRAREGWTAARTVVLALLLLLTWSAHLMPEVAAVGVVGALAVGRLLASRGAAGWGPALRRHVAGPALAVAPTLLLTGWYVLTGGGEHGEVVGGPSLVRVGWLLSMYRPLVVGSWWELPSALLVAGTLLALLVVAVRRGGAPADGGATDAALARSDRTVLGLATVLAALAVLVVPSRLGQEYGFLPDRLAWFPPLVLLLFCATRLPSRTTTHRLVAGLLVLAATAAALVRLPTQLQDERAADELLSVAADIPAGSTFLVLRFDGHEAALAPLQREPDPLRHVSSRLAIEAGAVDVGHYEAAFPYFQVRFTDSPGIRAAIDPEREGIERVPPTVDLPAAGRDLDHVVVVGLDRAADWVRSDDRTSRVLEDLRAGYEEVAVSGPSGYASVWRLRDTAVG</sequence>
<reference evidence="3 5" key="1">
    <citation type="submission" date="2020-01" db="EMBL/GenBank/DDBJ databases">
        <title>the WGS Modestobacter muralis CPCC 204518.</title>
        <authorList>
            <person name="Jiang Z."/>
        </authorList>
    </citation>
    <scope>NUCLEOTIDE SEQUENCE [LARGE SCALE GENOMIC DNA]</scope>
    <source>
        <strain evidence="3 5">DSM 100205</strain>
    </source>
</reference>
<feature type="transmembrane region" description="Helical" evidence="2">
    <location>
        <begin position="184"/>
        <end position="201"/>
    </location>
</feature>
<evidence type="ECO:0000256" key="2">
    <source>
        <dbReference type="SAM" id="Phobius"/>
    </source>
</evidence>
<feature type="transmembrane region" description="Helical" evidence="2">
    <location>
        <begin position="238"/>
        <end position="257"/>
    </location>
</feature>
<feature type="transmembrane region" description="Helical" evidence="2">
    <location>
        <begin position="139"/>
        <end position="156"/>
    </location>
</feature>
<keyword evidence="2" id="KW-1133">Transmembrane helix</keyword>
<proteinExistence type="predicted"/>
<keyword evidence="5" id="KW-1185">Reference proteome</keyword>
<evidence type="ECO:0000256" key="1">
    <source>
        <dbReference type="SAM" id="MobiDB-lite"/>
    </source>
</evidence>
<feature type="transmembrane region" description="Helical" evidence="2">
    <location>
        <begin position="207"/>
        <end position="226"/>
    </location>
</feature>
<evidence type="ECO:0000313" key="5">
    <source>
        <dbReference type="Proteomes" id="UP000468828"/>
    </source>
</evidence>
<dbReference type="EMBL" id="JAAGWH010000049">
    <property type="protein sequence ID" value="NEK95671.1"/>
    <property type="molecule type" value="Genomic_DNA"/>
</dbReference>
<evidence type="ECO:0000313" key="6">
    <source>
        <dbReference type="Proteomes" id="UP000471152"/>
    </source>
</evidence>
<protein>
    <recommendedName>
        <fullName evidence="7">Glycosyltransferase RgtA/B/C/D-like domain-containing protein</fullName>
    </recommendedName>
</protein>
<keyword evidence="2" id="KW-0472">Membrane</keyword>
<feature type="transmembrane region" description="Helical" evidence="2">
    <location>
        <begin position="333"/>
        <end position="353"/>
    </location>
</feature>
<accession>A0A6P0EVH3</accession>
<feature type="transmembrane region" description="Helical" evidence="2">
    <location>
        <begin position="293"/>
        <end position="312"/>
    </location>
</feature>
<dbReference type="EMBL" id="JAAGWB010000051">
    <property type="protein sequence ID" value="NEN52559.1"/>
    <property type="molecule type" value="Genomic_DNA"/>
</dbReference>
<feature type="transmembrane region" description="Helical" evidence="2">
    <location>
        <begin position="365"/>
        <end position="382"/>
    </location>
</feature>
<feature type="region of interest" description="Disordered" evidence="1">
    <location>
        <begin position="1"/>
        <end position="25"/>
    </location>
</feature>
<organism evidence="3 5">
    <name type="scientific">Modestobacter muralis</name>
    <dbReference type="NCBI Taxonomy" id="1608614"/>
    <lineage>
        <taxon>Bacteria</taxon>
        <taxon>Bacillati</taxon>
        <taxon>Actinomycetota</taxon>
        <taxon>Actinomycetes</taxon>
        <taxon>Geodermatophilales</taxon>
        <taxon>Geodermatophilaceae</taxon>
        <taxon>Modestobacter</taxon>
    </lineage>
</organism>